<dbReference type="InterPro" id="IPR036638">
    <property type="entry name" value="HLH_DNA-bd_sf"/>
</dbReference>
<sequence>MDTKLNQLVLRSLCFNTHWNYAIFWKLKNGAPMVLTWEDAYHDGAGDGNALGLAVAKMSYHVYSLGEGIVGQVAATRKHRWIQVFEFADEWQSQISAGIKTIVVVPIVPLGVVQLGSLNKVTEDIAVVTNIRNLFCHSHSQIQSSLKNLSSDIMPASLYDTEKTMKSETLDVLMPLQCSGKNYAPHSAYEKMAGNVSNKHEGPQFYSDDSSMLLQSISDMMNLEHKDLEEMGPLNRRKCEGGSSGGNNMRLEPEENVSSFLSNYVPDYDIFNDLIRPSANVTVNSAFSPSVFLDAFVSENDKLHYADNNRQGLLKHTEKLNFQIEPCDKETSMLLKFLAGCELHEALGPAFLKGSKKYYDCATQVNPDVMTVDMPNETSCSQLTCESHPEHLLEAIVANICHSNNDVNSEFSFGTSMQSAVIFGKNPEASIQNVHTINSEGCSIGQSSLVREDIKQHCLSSSSGICDVMSTKKISPTCPSSYSGQFERSLKPAKNSKKKRARPGKNCRPRPRDRQLIQDRIKELRELVPNGAKCSIDSLLERAIKHILFLQGITKQADKVTKISDTKSQLHHMETDVLGSSSYEQGSSWAVEVGGHLKVHSILVENLSKDGQMLVEMLCEECIHFLEIAEAIRSLGLTILKGETKAHGEKIRICFVVEVQNSRYVHRLDILWSLIQIVQSKSTLYSQ</sequence>
<reference evidence="7 8" key="1">
    <citation type="submission" date="2024-01" db="EMBL/GenBank/DDBJ databases">
        <title>The genomes of 5 underutilized Papilionoideae crops provide insights into root nodulation and disease resistanc.</title>
        <authorList>
            <person name="Yuan L."/>
        </authorList>
    </citation>
    <scope>NUCLEOTIDE SEQUENCE [LARGE SCALE GENOMIC DNA]</scope>
    <source>
        <strain evidence="7">ZHUSHIDOU_FW_LH</strain>
        <tissue evidence="7">Leaf</tissue>
    </source>
</reference>
<dbReference type="Pfam" id="PF14215">
    <property type="entry name" value="bHLH-MYC_N"/>
    <property type="match status" value="2"/>
</dbReference>
<evidence type="ECO:0000256" key="4">
    <source>
        <dbReference type="ARBA" id="ARBA00023242"/>
    </source>
</evidence>
<dbReference type="InterPro" id="IPR043561">
    <property type="entry name" value="LHW-like"/>
</dbReference>
<dbReference type="InterPro" id="IPR025610">
    <property type="entry name" value="MYC/MYB_N"/>
</dbReference>
<proteinExistence type="predicted"/>
<keyword evidence="2" id="KW-0805">Transcription regulation</keyword>
<comment type="subcellular location">
    <subcellularLocation>
        <location evidence="1">Nucleus</location>
    </subcellularLocation>
</comment>
<protein>
    <recommendedName>
        <fullName evidence="6">BHLH domain-containing protein</fullName>
    </recommendedName>
</protein>
<dbReference type="Gene3D" id="4.10.280.10">
    <property type="entry name" value="Helix-loop-helix DNA-binding domain"/>
    <property type="match status" value="1"/>
</dbReference>
<evidence type="ECO:0000256" key="5">
    <source>
        <dbReference type="SAM" id="MobiDB-lite"/>
    </source>
</evidence>
<dbReference type="GO" id="GO:0005634">
    <property type="term" value="C:nucleus"/>
    <property type="evidence" value="ECO:0007669"/>
    <property type="project" value="UniProtKB-SubCell"/>
</dbReference>
<dbReference type="Pfam" id="PF23176">
    <property type="entry name" value="bHLH_LHW"/>
    <property type="match status" value="1"/>
</dbReference>
<feature type="compositionally biased region" description="Basic residues" evidence="5">
    <location>
        <begin position="494"/>
        <end position="509"/>
    </location>
</feature>
<dbReference type="AlphaFoldDB" id="A0AAN9E3I4"/>
<evidence type="ECO:0000256" key="1">
    <source>
        <dbReference type="ARBA" id="ARBA00004123"/>
    </source>
</evidence>
<dbReference type="SUPFAM" id="SSF47459">
    <property type="entry name" value="HLH, helix-loop-helix DNA-binding domain"/>
    <property type="match status" value="1"/>
</dbReference>
<organism evidence="7 8">
    <name type="scientific">Crotalaria pallida</name>
    <name type="common">Smooth rattlebox</name>
    <name type="synonym">Crotalaria striata</name>
    <dbReference type="NCBI Taxonomy" id="3830"/>
    <lineage>
        <taxon>Eukaryota</taxon>
        <taxon>Viridiplantae</taxon>
        <taxon>Streptophyta</taxon>
        <taxon>Embryophyta</taxon>
        <taxon>Tracheophyta</taxon>
        <taxon>Spermatophyta</taxon>
        <taxon>Magnoliopsida</taxon>
        <taxon>eudicotyledons</taxon>
        <taxon>Gunneridae</taxon>
        <taxon>Pentapetalae</taxon>
        <taxon>rosids</taxon>
        <taxon>fabids</taxon>
        <taxon>Fabales</taxon>
        <taxon>Fabaceae</taxon>
        <taxon>Papilionoideae</taxon>
        <taxon>50 kb inversion clade</taxon>
        <taxon>genistoids sensu lato</taxon>
        <taxon>core genistoids</taxon>
        <taxon>Crotalarieae</taxon>
        <taxon>Crotalaria</taxon>
    </lineage>
</organism>
<evidence type="ECO:0000259" key="6">
    <source>
        <dbReference type="PROSITE" id="PS50888"/>
    </source>
</evidence>
<dbReference type="GO" id="GO:0046983">
    <property type="term" value="F:protein dimerization activity"/>
    <property type="evidence" value="ECO:0007669"/>
    <property type="project" value="InterPro"/>
</dbReference>
<comment type="caution">
    <text evidence="7">The sequence shown here is derived from an EMBL/GenBank/DDBJ whole genome shotgun (WGS) entry which is preliminary data.</text>
</comment>
<evidence type="ECO:0000313" key="8">
    <source>
        <dbReference type="Proteomes" id="UP001372338"/>
    </source>
</evidence>
<dbReference type="EMBL" id="JAYWIO010000008">
    <property type="protein sequence ID" value="KAK7245376.1"/>
    <property type="molecule type" value="Genomic_DNA"/>
</dbReference>
<gene>
    <name evidence="7" type="ORF">RIF29_40216</name>
</gene>
<dbReference type="PANTHER" id="PTHR46196">
    <property type="entry name" value="TRANSCRIPTION FACTOR BHLH155-LIKE ISOFORM X1-RELATED"/>
    <property type="match status" value="1"/>
</dbReference>
<accession>A0AAN9E3I4</accession>
<evidence type="ECO:0000256" key="3">
    <source>
        <dbReference type="ARBA" id="ARBA00023163"/>
    </source>
</evidence>
<evidence type="ECO:0000313" key="7">
    <source>
        <dbReference type="EMBL" id="KAK7245376.1"/>
    </source>
</evidence>
<dbReference type="PANTHER" id="PTHR46196:SF21">
    <property type="entry name" value="BHLH TRANSCRIPTION FACTOR-LIKE PROTEIN"/>
    <property type="match status" value="1"/>
</dbReference>
<evidence type="ECO:0000256" key="2">
    <source>
        <dbReference type="ARBA" id="ARBA00023015"/>
    </source>
</evidence>
<dbReference type="InterPro" id="IPR011598">
    <property type="entry name" value="bHLH_dom"/>
</dbReference>
<keyword evidence="8" id="KW-1185">Reference proteome</keyword>
<dbReference type="GO" id="GO:0003700">
    <property type="term" value="F:DNA-binding transcription factor activity"/>
    <property type="evidence" value="ECO:0007669"/>
    <property type="project" value="InterPro"/>
</dbReference>
<keyword evidence="4" id="KW-0539">Nucleus</keyword>
<feature type="region of interest" description="Disordered" evidence="5">
    <location>
        <begin position="477"/>
        <end position="514"/>
    </location>
</feature>
<dbReference type="Proteomes" id="UP001372338">
    <property type="component" value="Unassembled WGS sequence"/>
</dbReference>
<name>A0AAN9E3I4_CROPI</name>
<feature type="domain" description="BHLH" evidence="6">
    <location>
        <begin position="501"/>
        <end position="550"/>
    </location>
</feature>
<feature type="compositionally biased region" description="Polar residues" evidence="5">
    <location>
        <begin position="477"/>
        <end position="486"/>
    </location>
</feature>
<dbReference type="PROSITE" id="PS50888">
    <property type="entry name" value="BHLH"/>
    <property type="match status" value="1"/>
</dbReference>
<keyword evidence="3" id="KW-0804">Transcription</keyword>